<keyword evidence="5" id="KW-0479">Metal-binding</keyword>
<keyword evidence="3" id="KW-0808">Transferase</keyword>
<evidence type="ECO:0000259" key="10">
    <source>
        <dbReference type="Pfam" id="PF01909"/>
    </source>
</evidence>
<evidence type="ECO:0000313" key="11">
    <source>
        <dbReference type="EMBL" id="GLY71468.1"/>
    </source>
</evidence>
<keyword evidence="8" id="KW-0460">Magnesium</keyword>
<evidence type="ECO:0000256" key="3">
    <source>
        <dbReference type="ARBA" id="ARBA00022679"/>
    </source>
</evidence>
<keyword evidence="4" id="KW-0548">Nucleotidyltransferase</keyword>
<comment type="caution">
    <text evidence="11">The sequence shown here is derived from an EMBL/GenBank/DDBJ whole genome shotgun (WGS) entry which is preliminary data.</text>
</comment>
<dbReference type="InterPro" id="IPR043519">
    <property type="entry name" value="NT_sf"/>
</dbReference>
<keyword evidence="7" id="KW-0067">ATP-binding</keyword>
<accession>A0A9W6VH24</accession>
<evidence type="ECO:0000256" key="2">
    <source>
        <dbReference type="ARBA" id="ARBA00022649"/>
    </source>
</evidence>
<dbReference type="AlphaFoldDB" id="A0A9W6VH24"/>
<proteinExistence type="inferred from homology"/>
<dbReference type="PANTHER" id="PTHR33571:SF12">
    <property type="entry name" value="BSL3053 PROTEIN"/>
    <property type="match status" value="1"/>
</dbReference>
<organism evidence="11 12">
    <name type="scientific">Amycolatopsis taiwanensis</name>
    <dbReference type="NCBI Taxonomy" id="342230"/>
    <lineage>
        <taxon>Bacteria</taxon>
        <taxon>Bacillati</taxon>
        <taxon>Actinomycetota</taxon>
        <taxon>Actinomycetes</taxon>
        <taxon>Pseudonocardiales</taxon>
        <taxon>Pseudonocardiaceae</taxon>
        <taxon>Amycolatopsis</taxon>
    </lineage>
</organism>
<keyword evidence="6" id="KW-0547">Nucleotide-binding</keyword>
<reference evidence="11" key="1">
    <citation type="submission" date="2023-03" db="EMBL/GenBank/DDBJ databases">
        <title>Amycolatopsis taiwanensis NBRC 103393.</title>
        <authorList>
            <person name="Ichikawa N."/>
            <person name="Sato H."/>
            <person name="Tonouchi N."/>
        </authorList>
    </citation>
    <scope>NUCLEOTIDE SEQUENCE</scope>
    <source>
        <strain evidence="11">NBRC 103393</strain>
    </source>
</reference>
<dbReference type="InterPro" id="IPR052038">
    <property type="entry name" value="Type-VII_TA_antitoxin"/>
</dbReference>
<gene>
    <name evidence="11" type="ORF">Atai01_80870</name>
</gene>
<evidence type="ECO:0000256" key="9">
    <source>
        <dbReference type="ARBA" id="ARBA00038276"/>
    </source>
</evidence>
<dbReference type="PANTHER" id="PTHR33571">
    <property type="entry name" value="SSL8005 PROTEIN"/>
    <property type="match status" value="1"/>
</dbReference>
<dbReference type="Proteomes" id="UP001165136">
    <property type="component" value="Unassembled WGS sequence"/>
</dbReference>
<comment type="cofactor">
    <cofactor evidence="1">
        <name>Mg(2+)</name>
        <dbReference type="ChEBI" id="CHEBI:18420"/>
    </cofactor>
</comment>
<protein>
    <submittedName>
        <fullName evidence="11">Nucleotidyltransferase</fullName>
    </submittedName>
</protein>
<evidence type="ECO:0000256" key="6">
    <source>
        <dbReference type="ARBA" id="ARBA00022741"/>
    </source>
</evidence>
<dbReference type="RefSeq" id="WP_027945659.1">
    <property type="nucleotide sequence ID" value="NZ_BSTI01000037.1"/>
</dbReference>
<evidence type="ECO:0000256" key="8">
    <source>
        <dbReference type="ARBA" id="ARBA00022842"/>
    </source>
</evidence>
<keyword evidence="12" id="KW-1185">Reference proteome</keyword>
<evidence type="ECO:0000256" key="7">
    <source>
        <dbReference type="ARBA" id="ARBA00022840"/>
    </source>
</evidence>
<feature type="domain" description="Polymerase nucleotidyl transferase" evidence="10">
    <location>
        <begin position="13"/>
        <end position="92"/>
    </location>
</feature>
<evidence type="ECO:0000256" key="4">
    <source>
        <dbReference type="ARBA" id="ARBA00022695"/>
    </source>
</evidence>
<dbReference type="GO" id="GO:0005524">
    <property type="term" value="F:ATP binding"/>
    <property type="evidence" value="ECO:0007669"/>
    <property type="project" value="UniProtKB-KW"/>
</dbReference>
<dbReference type="EMBL" id="BSTI01000037">
    <property type="protein sequence ID" value="GLY71468.1"/>
    <property type="molecule type" value="Genomic_DNA"/>
</dbReference>
<dbReference type="CDD" id="cd05403">
    <property type="entry name" value="NT_KNTase_like"/>
    <property type="match status" value="1"/>
</dbReference>
<dbReference type="InterPro" id="IPR002934">
    <property type="entry name" value="Polymerase_NTP_transf_dom"/>
</dbReference>
<comment type="similarity">
    <text evidence="9">Belongs to the MntA antitoxin family.</text>
</comment>
<evidence type="ECO:0000256" key="1">
    <source>
        <dbReference type="ARBA" id="ARBA00001946"/>
    </source>
</evidence>
<sequence>MAALAVDETRLSQICARYGIATLRVFGSVARGDDTSSSDIDILYELQPGTKLGWKIEDLNRELTDLFGRPVDLVSKKSLHPLLRDTAINESRRLYAA</sequence>
<evidence type="ECO:0000313" key="12">
    <source>
        <dbReference type="Proteomes" id="UP001165136"/>
    </source>
</evidence>
<name>A0A9W6VH24_9PSEU</name>
<dbReference type="Pfam" id="PF01909">
    <property type="entry name" value="NTP_transf_2"/>
    <property type="match status" value="1"/>
</dbReference>
<dbReference type="GO" id="GO:0046872">
    <property type="term" value="F:metal ion binding"/>
    <property type="evidence" value="ECO:0007669"/>
    <property type="project" value="UniProtKB-KW"/>
</dbReference>
<dbReference type="GO" id="GO:0016779">
    <property type="term" value="F:nucleotidyltransferase activity"/>
    <property type="evidence" value="ECO:0007669"/>
    <property type="project" value="UniProtKB-KW"/>
</dbReference>
<dbReference type="SUPFAM" id="SSF81301">
    <property type="entry name" value="Nucleotidyltransferase"/>
    <property type="match status" value="1"/>
</dbReference>
<evidence type="ECO:0000256" key="5">
    <source>
        <dbReference type="ARBA" id="ARBA00022723"/>
    </source>
</evidence>
<dbReference type="Gene3D" id="3.30.460.10">
    <property type="entry name" value="Beta Polymerase, domain 2"/>
    <property type="match status" value="1"/>
</dbReference>
<keyword evidence="2" id="KW-1277">Toxin-antitoxin system</keyword>